<dbReference type="KEGG" id="tasa:A1Q1_04804"/>
<keyword evidence="3 5" id="KW-0732">Signal</keyword>
<dbReference type="Proteomes" id="UP000002748">
    <property type="component" value="Unassembled WGS sequence"/>
</dbReference>
<evidence type="ECO:0000256" key="1">
    <source>
        <dbReference type="ARBA" id="ARBA00004613"/>
    </source>
</evidence>
<dbReference type="HOGENOM" id="CLU_1556369_0_0_1"/>
<sequence length="172" mass="16424">MKLVALALLAASAAAQNVAGKYDKCLTGCLEQTAKSVSCTLDKPECYCGSNNLNIATSTYALCISKDCKDLDSQVMASGVYGQICSNVALGGSTNNQGIPSAGATSPSADASNAAPSAGAASASDKAAPASGSHSSAAAAASASASAKPNSGATQLGASVLAVGGALAAFLA</sequence>
<dbReference type="EMBL" id="ALBS01000283">
    <property type="protein sequence ID" value="EJT46627.1"/>
    <property type="molecule type" value="Genomic_DNA"/>
</dbReference>
<accession>J6EV19</accession>
<dbReference type="PROSITE" id="PS52012">
    <property type="entry name" value="CFEM"/>
    <property type="match status" value="1"/>
</dbReference>
<dbReference type="GeneID" id="25988316"/>
<organism evidence="7 8">
    <name type="scientific">Trichosporon asahii var. asahii (strain ATCC 90039 / CBS 2479 / JCM 2466 / KCTC 7840 / NBRC 103889/ NCYC 2677 / UAMH 7654)</name>
    <name type="common">Yeast</name>
    <dbReference type="NCBI Taxonomy" id="1186058"/>
    <lineage>
        <taxon>Eukaryota</taxon>
        <taxon>Fungi</taxon>
        <taxon>Dikarya</taxon>
        <taxon>Basidiomycota</taxon>
        <taxon>Agaricomycotina</taxon>
        <taxon>Tremellomycetes</taxon>
        <taxon>Trichosporonales</taxon>
        <taxon>Trichosporonaceae</taxon>
        <taxon>Trichosporon</taxon>
    </lineage>
</organism>
<dbReference type="AlphaFoldDB" id="J6EV19"/>
<feature type="domain" description="CFEM" evidence="6">
    <location>
        <begin position="1"/>
        <end position="112"/>
    </location>
</feature>
<comment type="subcellular location">
    <subcellularLocation>
        <location evidence="1">Secreted</location>
    </subcellularLocation>
</comment>
<name>J6EV19_TRIAS</name>
<evidence type="ECO:0000256" key="3">
    <source>
        <dbReference type="ARBA" id="ARBA00022729"/>
    </source>
</evidence>
<keyword evidence="4" id="KW-1015">Disulfide bond</keyword>
<evidence type="ECO:0000313" key="7">
    <source>
        <dbReference type="EMBL" id="EJT46627.1"/>
    </source>
</evidence>
<evidence type="ECO:0000256" key="4">
    <source>
        <dbReference type="ARBA" id="ARBA00023157"/>
    </source>
</evidence>
<proteinExistence type="predicted"/>
<protein>
    <recommendedName>
        <fullName evidence="6">CFEM domain-containing protein</fullName>
    </recommendedName>
</protein>
<keyword evidence="2" id="KW-0964">Secreted</keyword>
<comment type="caution">
    <text evidence="7">The sequence shown here is derived from an EMBL/GenBank/DDBJ whole genome shotgun (WGS) entry which is preliminary data.</text>
</comment>
<feature type="chain" id="PRO_5013062314" description="CFEM domain-containing protein" evidence="5">
    <location>
        <begin position="16"/>
        <end position="172"/>
    </location>
</feature>
<feature type="signal peptide" evidence="5">
    <location>
        <begin position="1"/>
        <end position="15"/>
    </location>
</feature>
<dbReference type="Pfam" id="PF05730">
    <property type="entry name" value="CFEM"/>
    <property type="match status" value="1"/>
</dbReference>
<dbReference type="InterPro" id="IPR008427">
    <property type="entry name" value="Extracellular_membr_CFEM_dom"/>
</dbReference>
<reference evidence="7 8" key="1">
    <citation type="journal article" date="2012" name="Eukaryot. Cell">
        <title>Draft genome sequence of CBS 2479, the standard type strain of Trichosporon asahii.</title>
        <authorList>
            <person name="Yang R.Y."/>
            <person name="Li H.T."/>
            <person name="Zhu H."/>
            <person name="Zhou G.P."/>
            <person name="Wang M."/>
            <person name="Wang L."/>
        </authorList>
    </citation>
    <scope>NUCLEOTIDE SEQUENCE [LARGE SCALE GENOMIC DNA]</scope>
    <source>
        <strain evidence="8">ATCC 90039 / CBS 2479 / JCM 2466 / KCTC 7840 / NCYC 2677 / UAMH 7654</strain>
    </source>
</reference>
<dbReference type="GO" id="GO:0005576">
    <property type="term" value="C:extracellular region"/>
    <property type="evidence" value="ECO:0007669"/>
    <property type="project" value="UniProtKB-SubCell"/>
</dbReference>
<evidence type="ECO:0000256" key="5">
    <source>
        <dbReference type="SAM" id="SignalP"/>
    </source>
</evidence>
<evidence type="ECO:0000259" key="6">
    <source>
        <dbReference type="PROSITE" id="PS52012"/>
    </source>
</evidence>
<gene>
    <name evidence="7" type="ORF">A1Q1_04804</name>
</gene>
<dbReference type="RefSeq" id="XP_014178517.1">
    <property type="nucleotide sequence ID" value="XM_014323042.1"/>
</dbReference>
<evidence type="ECO:0000256" key="2">
    <source>
        <dbReference type="ARBA" id="ARBA00022525"/>
    </source>
</evidence>
<evidence type="ECO:0000313" key="8">
    <source>
        <dbReference type="Proteomes" id="UP000002748"/>
    </source>
</evidence>
<dbReference type="VEuPathDB" id="FungiDB:A1Q1_04804"/>